<proteinExistence type="predicted"/>
<protein>
    <submittedName>
        <fullName evidence="2">Uncharacterized protein</fullName>
    </submittedName>
</protein>
<accession>V9EQX2</accession>
<feature type="region of interest" description="Disordered" evidence="1">
    <location>
        <begin position="29"/>
        <end position="87"/>
    </location>
</feature>
<evidence type="ECO:0000313" key="2">
    <source>
        <dbReference type="EMBL" id="ETI41670.1"/>
    </source>
</evidence>
<dbReference type="Proteomes" id="UP000018721">
    <property type="component" value="Unassembled WGS sequence"/>
</dbReference>
<gene>
    <name evidence="2" type="ORF">F443_13119</name>
</gene>
<dbReference type="AlphaFoldDB" id="V9EQX2"/>
<feature type="compositionally biased region" description="Polar residues" evidence="1">
    <location>
        <begin position="29"/>
        <end position="41"/>
    </location>
</feature>
<organism evidence="2 3">
    <name type="scientific">Phytophthora nicotianae P1569</name>
    <dbReference type="NCBI Taxonomy" id="1317065"/>
    <lineage>
        <taxon>Eukaryota</taxon>
        <taxon>Sar</taxon>
        <taxon>Stramenopiles</taxon>
        <taxon>Oomycota</taxon>
        <taxon>Peronosporomycetes</taxon>
        <taxon>Peronosporales</taxon>
        <taxon>Peronosporaceae</taxon>
        <taxon>Phytophthora</taxon>
    </lineage>
</organism>
<reference evidence="2 3" key="1">
    <citation type="submission" date="2013-11" db="EMBL/GenBank/DDBJ databases">
        <title>The Genome Sequence of Phytophthora parasitica P1569.</title>
        <authorList>
            <consortium name="The Broad Institute Genomics Platform"/>
            <person name="Russ C."/>
            <person name="Tyler B."/>
            <person name="Panabieres F."/>
            <person name="Shan W."/>
            <person name="Tripathy S."/>
            <person name="Grunwald N."/>
            <person name="Machado M."/>
            <person name="Johnson C.S."/>
            <person name="Arredondo F."/>
            <person name="Hong C."/>
            <person name="Coffey M."/>
            <person name="Young S.K."/>
            <person name="Zeng Q."/>
            <person name="Gargeya S."/>
            <person name="Fitzgerald M."/>
            <person name="Abouelleil A."/>
            <person name="Alvarado L."/>
            <person name="Chapman S.B."/>
            <person name="Gainer-Dewar J."/>
            <person name="Goldberg J."/>
            <person name="Griggs A."/>
            <person name="Gujja S."/>
            <person name="Hansen M."/>
            <person name="Howarth C."/>
            <person name="Imamovic A."/>
            <person name="Ireland A."/>
            <person name="Larimer J."/>
            <person name="McCowan C."/>
            <person name="Murphy C."/>
            <person name="Pearson M."/>
            <person name="Poon T.W."/>
            <person name="Priest M."/>
            <person name="Roberts A."/>
            <person name="Saif S."/>
            <person name="Shea T."/>
            <person name="Sykes S."/>
            <person name="Wortman J."/>
            <person name="Nusbaum C."/>
            <person name="Birren B."/>
        </authorList>
    </citation>
    <scope>NUCLEOTIDE SEQUENCE [LARGE SCALE GENOMIC DNA]</scope>
    <source>
        <strain evidence="2 3">P1569</strain>
    </source>
</reference>
<evidence type="ECO:0000313" key="3">
    <source>
        <dbReference type="Proteomes" id="UP000018721"/>
    </source>
</evidence>
<keyword evidence="3" id="KW-1185">Reference proteome</keyword>
<dbReference type="HOGENOM" id="CLU_2189142_0_0_1"/>
<dbReference type="EMBL" id="ANIZ01002243">
    <property type="protein sequence ID" value="ETI41670.1"/>
    <property type="molecule type" value="Genomic_DNA"/>
</dbReference>
<sequence>MRQMITAIRSNLLQQKKLCKEPLLQSSRKAIATSTSGTITEMEQHREMEKNWPEALLDDSSDALFVQTSSGESHENEENTEQPAYEENAQQKMNAVHSVIFMLADLPDM</sequence>
<name>V9EQX2_PHYNI</name>
<comment type="caution">
    <text evidence="2">The sequence shown here is derived from an EMBL/GenBank/DDBJ whole genome shotgun (WGS) entry which is preliminary data.</text>
</comment>
<evidence type="ECO:0000256" key="1">
    <source>
        <dbReference type="SAM" id="MobiDB-lite"/>
    </source>
</evidence>
<feature type="compositionally biased region" description="Basic and acidic residues" evidence="1">
    <location>
        <begin position="42"/>
        <end position="52"/>
    </location>
</feature>